<name>A0ACB8ZA41_9ASTR</name>
<comment type="caution">
    <text evidence="1">The sequence shown here is derived from an EMBL/GenBank/DDBJ whole genome shotgun (WGS) entry which is preliminary data.</text>
</comment>
<proteinExistence type="predicted"/>
<evidence type="ECO:0000313" key="1">
    <source>
        <dbReference type="EMBL" id="KAI3694452.1"/>
    </source>
</evidence>
<keyword evidence="2" id="KW-1185">Reference proteome</keyword>
<reference evidence="1 2" key="2">
    <citation type="journal article" date="2022" name="Mol. Ecol. Resour.">
        <title>The genomes of chicory, endive, great burdock and yacon provide insights into Asteraceae paleo-polyploidization history and plant inulin production.</title>
        <authorList>
            <person name="Fan W."/>
            <person name="Wang S."/>
            <person name="Wang H."/>
            <person name="Wang A."/>
            <person name="Jiang F."/>
            <person name="Liu H."/>
            <person name="Zhao H."/>
            <person name="Xu D."/>
            <person name="Zhang Y."/>
        </authorList>
    </citation>
    <scope>NUCLEOTIDE SEQUENCE [LARGE SCALE GENOMIC DNA]</scope>
    <source>
        <strain evidence="2">cv. Yunnan</strain>
        <tissue evidence="1">Leaves</tissue>
    </source>
</reference>
<evidence type="ECO:0000313" key="2">
    <source>
        <dbReference type="Proteomes" id="UP001056120"/>
    </source>
</evidence>
<sequence>MHRPTGCQQRASSTRLEDKWKGVRRNPNRGLLEKLSNPTITVGSHPTRIAARDHRNHSRSGWVLSRRRRVSYCRETTALGPRPHRRCWWSSFRNDAVEGSRRLSSDLTRSDIFTNPFRELEQIPFGIERDDEVIVSPMNRGLRVSGEIRFRRLKMG</sequence>
<dbReference type="EMBL" id="CM042043">
    <property type="protein sequence ID" value="KAI3694452.1"/>
    <property type="molecule type" value="Genomic_DNA"/>
</dbReference>
<protein>
    <submittedName>
        <fullName evidence="1">Uncharacterized protein</fullName>
    </submittedName>
</protein>
<dbReference type="Proteomes" id="UP001056120">
    <property type="component" value="Linkage Group LG26"/>
</dbReference>
<gene>
    <name evidence="1" type="ORF">L1987_77417</name>
</gene>
<accession>A0ACB8ZA41</accession>
<reference evidence="2" key="1">
    <citation type="journal article" date="2022" name="Mol. Ecol. Resour.">
        <title>The genomes of chicory, endive, great burdock and yacon provide insights into Asteraceae palaeo-polyploidization history and plant inulin production.</title>
        <authorList>
            <person name="Fan W."/>
            <person name="Wang S."/>
            <person name="Wang H."/>
            <person name="Wang A."/>
            <person name="Jiang F."/>
            <person name="Liu H."/>
            <person name="Zhao H."/>
            <person name="Xu D."/>
            <person name="Zhang Y."/>
        </authorList>
    </citation>
    <scope>NUCLEOTIDE SEQUENCE [LARGE SCALE GENOMIC DNA]</scope>
    <source>
        <strain evidence="2">cv. Yunnan</strain>
    </source>
</reference>
<organism evidence="1 2">
    <name type="scientific">Smallanthus sonchifolius</name>
    <dbReference type="NCBI Taxonomy" id="185202"/>
    <lineage>
        <taxon>Eukaryota</taxon>
        <taxon>Viridiplantae</taxon>
        <taxon>Streptophyta</taxon>
        <taxon>Embryophyta</taxon>
        <taxon>Tracheophyta</taxon>
        <taxon>Spermatophyta</taxon>
        <taxon>Magnoliopsida</taxon>
        <taxon>eudicotyledons</taxon>
        <taxon>Gunneridae</taxon>
        <taxon>Pentapetalae</taxon>
        <taxon>asterids</taxon>
        <taxon>campanulids</taxon>
        <taxon>Asterales</taxon>
        <taxon>Asteraceae</taxon>
        <taxon>Asteroideae</taxon>
        <taxon>Heliantheae alliance</taxon>
        <taxon>Millerieae</taxon>
        <taxon>Smallanthus</taxon>
    </lineage>
</organism>